<dbReference type="EMBL" id="CP060636">
    <property type="protein sequence ID" value="QNM12278.1"/>
    <property type="molecule type" value="Genomic_DNA"/>
</dbReference>
<accession>A0A7G9GN96</accession>
<dbReference type="CDD" id="cd00093">
    <property type="entry name" value="HTH_XRE"/>
    <property type="match status" value="1"/>
</dbReference>
<evidence type="ECO:0000313" key="3">
    <source>
        <dbReference type="EMBL" id="QNM12278.1"/>
    </source>
</evidence>
<protein>
    <submittedName>
        <fullName evidence="3">Helix-turn-helix transcriptional regulator</fullName>
    </submittedName>
</protein>
<dbReference type="InterPro" id="IPR001387">
    <property type="entry name" value="Cro/C1-type_HTH"/>
</dbReference>
<organism evidence="3 4">
    <name type="scientific">[Eubacterium] hominis</name>
    <dbReference type="NCBI Taxonomy" id="2764325"/>
    <lineage>
        <taxon>Bacteria</taxon>
        <taxon>Bacillati</taxon>
        <taxon>Bacillota</taxon>
        <taxon>Erysipelotrichia</taxon>
        <taxon>Erysipelotrichales</taxon>
        <taxon>Erysipelotrichaceae</taxon>
        <taxon>Amedibacillus</taxon>
    </lineage>
</organism>
<dbReference type="SMART" id="SM00530">
    <property type="entry name" value="HTH_XRE"/>
    <property type="match status" value="1"/>
</dbReference>
<evidence type="ECO:0000256" key="1">
    <source>
        <dbReference type="ARBA" id="ARBA00023125"/>
    </source>
</evidence>
<dbReference type="RefSeq" id="WP_117453764.1">
    <property type="nucleotide sequence ID" value="NZ_CP060636.1"/>
</dbReference>
<dbReference type="SUPFAM" id="SSF47413">
    <property type="entry name" value="lambda repressor-like DNA-binding domains"/>
    <property type="match status" value="1"/>
</dbReference>
<dbReference type="Gene3D" id="1.10.260.40">
    <property type="entry name" value="lambda repressor-like DNA-binding domains"/>
    <property type="match status" value="1"/>
</dbReference>
<dbReference type="GO" id="GO:0003677">
    <property type="term" value="F:DNA binding"/>
    <property type="evidence" value="ECO:0007669"/>
    <property type="project" value="UniProtKB-KW"/>
</dbReference>
<dbReference type="Pfam" id="PF01381">
    <property type="entry name" value="HTH_3"/>
    <property type="match status" value="1"/>
</dbReference>
<gene>
    <name evidence="3" type="ORF">H9Q80_18895</name>
</gene>
<keyword evidence="1" id="KW-0238">DNA-binding</keyword>
<proteinExistence type="predicted"/>
<evidence type="ECO:0000259" key="2">
    <source>
        <dbReference type="PROSITE" id="PS50943"/>
    </source>
</evidence>
<feature type="domain" description="HTH cro/C1-type" evidence="2">
    <location>
        <begin position="6"/>
        <end position="60"/>
    </location>
</feature>
<dbReference type="AlphaFoldDB" id="A0A7G9GN96"/>
<dbReference type="InterPro" id="IPR010982">
    <property type="entry name" value="Lambda_DNA-bd_dom_sf"/>
</dbReference>
<keyword evidence="4" id="KW-1185">Reference proteome</keyword>
<reference evidence="3 4" key="1">
    <citation type="submission" date="2020-08" db="EMBL/GenBank/DDBJ databases">
        <authorList>
            <person name="Liu C."/>
            <person name="Sun Q."/>
        </authorList>
    </citation>
    <scope>NUCLEOTIDE SEQUENCE [LARGE SCALE GENOMIC DNA]</scope>
    <source>
        <strain evidence="3 4">NSJ-61</strain>
    </source>
</reference>
<dbReference type="Proteomes" id="UP000515856">
    <property type="component" value="Chromosome"/>
</dbReference>
<dbReference type="KEGG" id="ehn:H9Q80_18895"/>
<evidence type="ECO:0000313" key="4">
    <source>
        <dbReference type="Proteomes" id="UP000515856"/>
    </source>
</evidence>
<name>A0A7G9GN96_9FIRM</name>
<dbReference type="PANTHER" id="PTHR46558">
    <property type="entry name" value="TRACRIPTIONAL REGULATORY PROTEIN-RELATED-RELATED"/>
    <property type="match status" value="1"/>
</dbReference>
<dbReference type="PROSITE" id="PS50943">
    <property type="entry name" value="HTH_CROC1"/>
    <property type="match status" value="1"/>
</dbReference>
<dbReference type="PANTHER" id="PTHR46558:SF11">
    <property type="entry name" value="HTH-TYPE TRANSCRIPTIONAL REGULATOR XRE"/>
    <property type="match status" value="1"/>
</dbReference>
<sequence length="67" mass="7979">MTYKRLRDLREDHDLSQAELAKFLNVSQRTYSYYETGGRDIPIQILIKLADYYNTSIDYLVNRTNSK</sequence>